<keyword evidence="1" id="KW-0732">Signal</keyword>
<dbReference type="OrthoDB" id="3734137at2"/>
<sequence length="307" mass="31544">MRLRLTALLAAILLLCPAMLAAAAPPEQVSALCDNAPDGCAVRSDSWMREGATFPVTVKGNPGARVQVVLYAATMEGSQVTALTPIGLSDDVFVGSAGSVSTSLGVPPVDDDLAGGWALISLDGVTLATLPDAVGGWVPFGSRIPTLLGDGYGDQKPVGRTLELAIMGTIPGSKFAVDYLDDAGAWHDATAADDANEPARRPDEAAIVRYVIPRGLSAEPYTFRLRNLTSGTAEITWEAIPSATGQEQARTAWIEPAPPGKQVGGAVTVSPRPSTAVKAVAGAIGGAALLTVVLGVPAARRRGRLDD</sequence>
<reference evidence="2 3" key="1">
    <citation type="submission" date="2016-11" db="EMBL/GenBank/DDBJ databases">
        <authorList>
            <person name="Jaros S."/>
            <person name="Januszkiewicz K."/>
            <person name="Wedrychowicz H."/>
        </authorList>
    </citation>
    <scope>NUCLEOTIDE SEQUENCE [LARGE SCALE GENOMIC DNA]</scope>
    <source>
        <strain evidence="2 3">DSM 12906</strain>
    </source>
</reference>
<feature type="signal peptide" evidence="1">
    <location>
        <begin position="1"/>
        <end position="23"/>
    </location>
</feature>
<dbReference type="AlphaFoldDB" id="A0A1M6FFR4"/>
<dbReference type="RefSeq" id="WP_073186858.1">
    <property type="nucleotide sequence ID" value="NZ_FQZG01000021.1"/>
</dbReference>
<protein>
    <submittedName>
        <fullName evidence="2">Uncharacterized protein</fullName>
    </submittedName>
</protein>
<evidence type="ECO:0000256" key="1">
    <source>
        <dbReference type="SAM" id="SignalP"/>
    </source>
</evidence>
<name>A0A1M6FFR4_9ACTN</name>
<organism evidence="2 3">
    <name type="scientific">Tessaracoccus bendigoensis DSM 12906</name>
    <dbReference type="NCBI Taxonomy" id="1123357"/>
    <lineage>
        <taxon>Bacteria</taxon>
        <taxon>Bacillati</taxon>
        <taxon>Actinomycetota</taxon>
        <taxon>Actinomycetes</taxon>
        <taxon>Propionibacteriales</taxon>
        <taxon>Propionibacteriaceae</taxon>
        <taxon>Tessaracoccus</taxon>
    </lineage>
</organism>
<dbReference type="EMBL" id="FQZG01000021">
    <property type="protein sequence ID" value="SHI96497.1"/>
    <property type="molecule type" value="Genomic_DNA"/>
</dbReference>
<proteinExistence type="predicted"/>
<dbReference type="Proteomes" id="UP000184512">
    <property type="component" value="Unassembled WGS sequence"/>
</dbReference>
<evidence type="ECO:0000313" key="2">
    <source>
        <dbReference type="EMBL" id="SHI96497.1"/>
    </source>
</evidence>
<keyword evidence="3" id="KW-1185">Reference proteome</keyword>
<gene>
    <name evidence="2" type="ORF">SAMN02745244_01435</name>
</gene>
<dbReference type="STRING" id="1123357.SAMN02745244_01435"/>
<evidence type="ECO:0000313" key="3">
    <source>
        <dbReference type="Proteomes" id="UP000184512"/>
    </source>
</evidence>
<feature type="chain" id="PRO_5013223337" evidence="1">
    <location>
        <begin position="24"/>
        <end position="307"/>
    </location>
</feature>
<accession>A0A1M6FFR4</accession>